<evidence type="ECO:0000256" key="1">
    <source>
        <dbReference type="SAM" id="Phobius"/>
    </source>
</evidence>
<feature type="transmembrane region" description="Helical" evidence="1">
    <location>
        <begin position="97"/>
        <end position="116"/>
    </location>
</feature>
<keyword evidence="1" id="KW-0812">Transmembrane</keyword>
<keyword evidence="3" id="KW-1185">Reference proteome</keyword>
<gene>
    <name evidence="2" type="ORF">ABE541_24705</name>
</gene>
<organism evidence="2 3">
    <name type="scientific">Sphingobacterium kitahiroshimense</name>
    <dbReference type="NCBI Taxonomy" id="470446"/>
    <lineage>
        <taxon>Bacteria</taxon>
        <taxon>Pseudomonadati</taxon>
        <taxon>Bacteroidota</taxon>
        <taxon>Sphingobacteriia</taxon>
        <taxon>Sphingobacteriales</taxon>
        <taxon>Sphingobacteriaceae</taxon>
        <taxon>Sphingobacterium</taxon>
    </lineage>
</organism>
<feature type="transmembrane region" description="Helical" evidence="1">
    <location>
        <begin position="299"/>
        <end position="319"/>
    </location>
</feature>
<feature type="transmembrane region" description="Helical" evidence="1">
    <location>
        <begin position="29"/>
        <end position="46"/>
    </location>
</feature>
<feature type="transmembrane region" description="Helical" evidence="1">
    <location>
        <begin position="167"/>
        <end position="187"/>
    </location>
</feature>
<keyword evidence="1" id="KW-1133">Transmembrane helix</keyword>
<comment type="caution">
    <text evidence="2">The sequence shown here is derived from an EMBL/GenBank/DDBJ whole genome shotgun (WGS) entry which is preliminary data.</text>
</comment>
<dbReference type="Pfam" id="PF14897">
    <property type="entry name" value="EpsG"/>
    <property type="match status" value="1"/>
</dbReference>
<name>A0ABV0C419_9SPHI</name>
<feature type="transmembrane region" description="Helical" evidence="1">
    <location>
        <begin position="199"/>
        <end position="217"/>
    </location>
</feature>
<evidence type="ECO:0000313" key="2">
    <source>
        <dbReference type="EMBL" id="MEN5380484.1"/>
    </source>
</evidence>
<dbReference type="EMBL" id="JBDJNQ010000018">
    <property type="protein sequence ID" value="MEN5380484.1"/>
    <property type="molecule type" value="Genomic_DNA"/>
</dbReference>
<protein>
    <submittedName>
        <fullName evidence="2">EpsG family protein</fullName>
    </submittedName>
</protein>
<evidence type="ECO:0000313" key="3">
    <source>
        <dbReference type="Proteomes" id="UP001409291"/>
    </source>
</evidence>
<accession>A0ABV0C419</accession>
<dbReference type="Proteomes" id="UP001409291">
    <property type="component" value="Unassembled WGS sequence"/>
</dbReference>
<dbReference type="InterPro" id="IPR049458">
    <property type="entry name" value="EpsG-like"/>
</dbReference>
<sequence>MIYFLVLSLLMIAAFFYDYLYIKNGFRNLTYGFFLIIFIIVSGFRYKVGGDSIGYLRAFENDVPTLHNINFEFLFNYKWEPFFNLLMSISKTVSSDFSLFQIIHAIIVNVLLFSFFKKYTKNIFTTLIIYAFFSYLYLNTEILRESLAIAIFTLMYPEFENKSWKKYYIWAFIACGFHTSAFITLLFPLFRNILFTKKALYYLGLIFSVFFILNVMIPFDRLIGLLGQGIAVKLEYYSNVKMNINGTIFKFFFFVICPSVLVYYKPKLSFATTYSFSNILFLYFLLALIYVVISGFGRFLNYFLPVMSIYYADVIIGLIKKREVRAISIFTVPLVVLLAFGYKIRYYLESTSNIYQNTTKFSMYYPYTSVFIPGNPEFREILYDQGLRESYYNAINR</sequence>
<feature type="transmembrane region" description="Helical" evidence="1">
    <location>
        <begin position="276"/>
        <end position="293"/>
    </location>
</feature>
<feature type="transmembrane region" description="Helical" evidence="1">
    <location>
        <begin position="128"/>
        <end position="155"/>
    </location>
</feature>
<dbReference type="RefSeq" id="WP_346583348.1">
    <property type="nucleotide sequence ID" value="NZ_JBDJNQ010000018.1"/>
</dbReference>
<feature type="transmembrane region" description="Helical" evidence="1">
    <location>
        <begin position="244"/>
        <end position="264"/>
    </location>
</feature>
<reference evidence="2 3" key="1">
    <citation type="submission" date="2024-04" db="EMBL/GenBank/DDBJ databases">
        <title>WGS of bacteria from Torrens River.</title>
        <authorList>
            <person name="Wyrsch E.R."/>
            <person name="Drigo B."/>
        </authorList>
    </citation>
    <scope>NUCLEOTIDE SEQUENCE [LARGE SCALE GENOMIC DNA]</scope>
    <source>
        <strain evidence="2 3">TWI391</strain>
    </source>
</reference>
<feature type="transmembrane region" description="Helical" evidence="1">
    <location>
        <begin position="326"/>
        <end position="348"/>
    </location>
</feature>
<keyword evidence="1" id="KW-0472">Membrane</keyword>
<proteinExistence type="predicted"/>
<feature type="transmembrane region" description="Helical" evidence="1">
    <location>
        <begin position="6"/>
        <end position="22"/>
    </location>
</feature>